<dbReference type="InterPro" id="IPR044095">
    <property type="entry name" value="ADCK2_dom"/>
</dbReference>
<dbReference type="InterPro" id="IPR052402">
    <property type="entry name" value="ADCK_kinase"/>
</dbReference>
<keyword evidence="5" id="KW-1185">Reference proteome</keyword>
<dbReference type="EMBL" id="CAJVPS010002179">
    <property type="protein sequence ID" value="CAG8562031.1"/>
    <property type="molecule type" value="Genomic_DNA"/>
</dbReference>
<feature type="signal peptide" evidence="2">
    <location>
        <begin position="1"/>
        <end position="19"/>
    </location>
</feature>
<feature type="domain" description="ABC1 atypical kinase-like" evidence="3">
    <location>
        <begin position="81"/>
        <end position="131"/>
    </location>
</feature>
<evidence type="ECO:0000313" key="4">
    <source>
        <dbReference type="EMBL" id="CAG8562031.1"/>
    </source>
</evidence>
<comment type="similarity">
    <text evidence="1">Belongs to the protein kinase superfamily. ADCK protein kinase family.</text>
</comment>
<name>A0A9N9BFG6_9GLOM</name>
<organism evidence="4 5">
    <name type="scientific">Ambispora leptoticha</name>
    <dbReference type="NCBI Taxonomy" id="144679"/>
    <lineage>
        <taxon>Eukaryota</taxon>
        <taxon>Fungi</taxon>
        <taxon>Fungi incertae sedis</taxon>
        <taxon>Mucoromycota</taxon>
        <taxon>Glomeromycotina</taxon>
        <taxon>Glomeromycetes</taxon>
        <taxon>Archaeosporales</taxon>
        <taxon>Ambisporaceae</taxon>
        <taxon>Ambispora</taxon>
    </lineage>
</organism>
<gene>
    <name evidence="4" type="ORF">ALEPTO_LOCUS6396</name>
</gene>
<dbReference type="PANTHER" id="PTHR45890:SF1">
    <property type="entry name" value="AARF DOMAIN CONTAINING KINASE 2"/>
    <property type="match status" value="1"/>
</dbReference>
<dbReference type="Proteomes" id="UP000789508">
    <property type="component" value="Unassembled WGS sequence"/>
</dbReference>
<dbReference type="Pfam" id="PF03109">
    <property type="entry name" value="ABC1"/>
    <property type="match status" value="2"/>
</dbReference>
<reference evidence="4" key="1">
    <citation type="submission" date="2021-06" db="EMBL/GenBank/DDBJ databases">
        <authorList>
            <person name="Kallberg Y."/>
            <person name="Tangrot J."/>
            <person name="Rosling A."/>
        </authorList>
    </citation>
    <scope>NUCLEOTIDE SEQUENCE</scope>
    <source>
        <strain evidence="4">FL130A</strain>
    </source>
</reference>
<proteinExistence type="inferred from homology"/>
<keyword evidence="2" id="KW-0732">Signal</keyword>
<dbReference type="CDD" id="cd13971">
    <property type="entry name" value="ADCK2-like"/>
    <property type="match status" value="1"/>
</dbReference>
<dbReference type="OrthoDB" id="1290869at2759"/>
<dbReference type="GO" id="GO:0005739">
    <property type="term" value="C:mitochondrion"/>
    <property type="evidence" value="ECO:0007669"/>
    <property type="project" value="TreeGrafter"/>
</dbReference>
<dbReference type="InterPro" id="IPR004147">
    <property type="entry name" value="ABC1_dom"/>
</dbReference>
<feature type="domain" description="ABC1 atypical kinase-like" evidence="3">
    <location>
        <begin position="163"/>
        <end position="309"/>
    </location>
</feature>
<dbReference type="InterPro" id="IPR011009">
    <property type="entry name" value="Kinase-like_dom_sf"/>
</dbReference>
<sequence length="563" mass="64997">MTTCRFAYLVLLFLPLIVGAPVLLIGRRVPENDNEKTGTLLWYDLLVRQMEMAGPTFIKLGQWAASRSDIFPEEMCNRLSKLHSAVDPHPFSKTKLIIEENFGLPFEMIFEEFDPKPIGIGSLAQVYKAKVRPEIIPPSIADETTSSSLTEKKTKPHSPLVTDVAIKVLHPNVDKLIRRDLRILMVFAKIINELPTMKWLSLPEEVARFGEMMQDHLDLRIEANNLKIFRMNFKDRKSINFPRPFVEYTMKDMLIEEYESGIPLKRFLEFGGGVFERTIADIGLKAFLHMLIFDNFVHADLHPGNILITFVKPKKIMNFWSNFINNYNDKSAEHLDDSKRALQLLKSHYNNKKQWEEALDRLFQEGFQPVITYLDTGLVTSLNAENRRNFLDLFRAVAEFDGYRAGRLMIERSKVGHLALDGEMFALKMQDLVLKVKSMTLALSKIRISEILATVLQMVRKHHVKLEGDFVNVMLSVLLLEGIGRQLDPNIDLLKSALPILRQLGAQEAKRGVVDGKIRELPLEDGVFLKFWIWLEAREWVANLSWDDLKEMMFYKHICWPDI</sequence>
<dbReference type="SUPFAM" id="SSF56112">
    <property type="entry name" value="Protein kinase-like (PK-like)"/>
    <property type="match status" value="1"/>
</dbReference>
<comment type="caution">
    <text evidence="4">The sequence shown here is derived from an EMBL/GenBank/DDBJ whole genome shotgun (WGS) entry which is preliminary data.</text>
</comment>
<dbReference type="AlphaFoldDB" id="A0A9N9BFG6"/>
<evidence type="ECO:0000256" key="2">
    <source>
        <dbReference type="SAM" id="SignalP"/>
    </source>
</evidence>
<evidence type="ECO:0000313" key="5">
    <source>
        <dbReference type="Proteomes" id="UP000789508"/>
    </source>
</evidence>
<accession>A0A9N9BFG6</accession>
<dbReference type="PANTHER" id="PTHR45890">
    <property type="entry name" value="AARF DOMAIN CONTAINING KINASE 2 (PREDICTED)"/>
    <property type="match status" value="1"/>
</dbReference>
<feature type="chain" id="PRO_5040408660" evidence="2">
    <location>
        <begin position="20"/>
        <end position="563"/>
    </location>
</feature>
<protein>
    <submittedName>
        <fullName evidence="4">3930_t:CDS:1</fullName>
    </submittedName>
</protein>
<evidence type="ECO:0000259" key="3">
    <source>
        <dbReference type="Pfam" id="PF03109"/>
    </source>
</evidence>
<evidence type="ECO:0000256" key="1">
    <source>
        <dbReference type="ARBA" id="ARBA00009670"/>
    </source>
</evidence>